<proteinExistence type="predicted"/>
<feature type="region of interest" description="Disordered" evidence="1">
    <location>
        <begin position="49"/>
        <end position="72"/>
    </location>
</feature>
<dbReference type="RefSeq" id="XP_004828790.1">
    <property type="nucleotide sequence ID" value="XM_004828733.1"/>
</dbReference>
<sequence length="948" mass="109257">MEGSLGDLYLKILREKSSIKCPSSLAQLPVTIWTRKNVPDDVVSDVSSIESSRESEISHSDDSVSSMSSSDTCDSIKSLQDLSNESVRHIPYGSEQLFETHPTLLNGMNTLSISISYVGGILDAEEQFKIVYSSLESLDSLSGLIMLQSNYDLNSTLRSAFQTITKLHKSVCIFLSIDCVIRNSQYNEERLVTDIKEMFKKVYSSIVTFQTLACKSASSENVPQIVNVFLQIIPYAIDILYSSLLNLLYHINEKRINMELIFIFEKMLQTSLLISCGYSDNSNTFTRIRAIETIYYLFIAILPLDLVNYIKNDVFETVDESLESNFRGKLIEKIWNEYSTGSFIPSGIILFKLIQNFDRGSKMRETSDVEATLRNSSITILGSCIRSGITKRQYPTNFISHSDYANSLLGKNSRKIHDVNNLNTWNKISFWLLMRLEDVNSIVRNYVLRIIRHIMSTIYLIEKDRQHILSYVFNCLSSDEVLEESLNILIYVSQLYPMKDGAVKRIATLTLKGSRKVNRLRTIIALGKCRFTPKGLSLLMSLFQILCTMSNDTSNTTEVPVQIYANSYISDQDSEVTFIQQELPAIIDALKSLVKSHNNIKLAQKIIDPPTGYVGKLPFTLPPGLWIWSLWKYMSNDMDECWRFCIYLLFIEAKMRFPQLVDKFDKSDLTFIADYLHLSERFIGLKIGDMDKLYITDEFVKDTKKWKMLHQLHIPLTREYLQRVKPILNNYCISEEVNVKNNKMCDCFDCKMDQMIVTHENKFDYLSSKLNNFIKCTRDENMKVESKIGERDLFFIGSHGLWNKNVYQKSLFIMTNHYNILPNLNIIPSINKFDDVRIDDIKCFPFPSVLGLHISIKIRCVTCGIKPPELSILLKIPIIKNVEDNCNVIMHVLWKRSQIKGPLEIFDGTVSHNLHYPYNMILPIRIRVLYMLQNENPKVCFFMLINHT</sequence>
<name>L0AW47_THEEQ</name>
<dbReference type="Proteomes" id="UP000031512">
    <property type="component" value="Chromosome 1"/>
</dbReference>
<dbReference type="EMBL" id="CP001669">
    <property type="protein sequence ID" value="AFZ79124.1"/>
    <property type="molecule type" value="Genomic_DNA"/>
</dbReference>
<feature type="compositionally biased region" description="Basic and acidic residues" evidence="1">
    <location>
        <begin position="51"/>
        <end position="62"/>
    </location>
</feature>
<dbReference type="SUPFAM" id="SSF48371">
    <property type="entry name" value="ARM repeat"/>
    <property type="match status" value="1"/>
</dbReference>
<accession>L0AW47</accession>
<evidence type="ECO:0000313" key="3">
    <source>
        <dbReference type="Proteomes" id="UP000031512"/>
    </source>
</evidence>
<gene>
    <name evidence="2" type="ORF">BEWA_019700</name>
</gene>
<organism evidence="2 3">
    <name type="scientific">Theileria equi strain WA</name>
    <dbReference type="NCBI Taxonomy" id="1537102"/>
    <lineage>
        <taxon>Eukaryota</taxon>
        <taxon>Sar</taxon>
        <taxon>Alveolata</taxon>
        <taxon>Apicomplexa</taxon>
        <taxon>Aconoidasida</taxon>
        <taxon>Piroplasmida</taxon>
        <taxon>Theileriidae</taxon>
        <taxon>Theileria</taxon>
    </lineage>
</organism>
<evidence type="ECO:0000313" key="2">
    <source>
        <dbReference type="EMBL" id="AFZ79124.1"/>
    </source>
</evidence>
<dbReference type="KEGG" id="beq:BEWA_019700"/>
<protein>
    <submittedName>
        <fullName evidence="2">Uncharacterized protein</fullName>
    </submittedName>
</protein>
<dbReference type="GeneID" id="15803804"/>
<reference evidence="2 3" key="1">
    <citation type="journal article" date="2012" name="BMC Genomics">
        <title>Comparative genomic analysis and phylogenetic position of Theileria equi.</title>
        <authorList>
            <person name="Kappmeyer L.S."/>
            <person name="Thiagarajan M."/>
            <person name="Herndon D.R."/>
            <person name="Ramsay J.D."/>
            <person name="Caler E."/>
            <person name="Djikeng A."/>
            <person name="Gillespie J.J."/>
            <person name="Lau A.O."/>
            <person name="Roalson E.H."/>
            <person name="Silva J.C."/>
            <person name="Silva M.G."/>
            <person name="Suarez C.E."/>
            <person name="Ueti M.W."/>
            <person name="Nene V.M."/>
            <person name="Mealey R.H."/>
            <person name="Knowles D.P."/>
            <person name="Brayton K.A."/>
        </authorList>
    </citation>
    <scope>NUCLEOTIDE SEQUENCE [LARGE SCALE GENOMIC DNA]</scope>
    <source>
        <strain evidence="2 3">WA</strain>
    </source>
</reference>
<dbReference type="OrthoDB" id="365469at2759"/>
<keyword evidence="3" id="KW-1185">Reference proteome</keyword>
<evidence type="ECO:0000256" key="1">
    <source>
        <dbReference type="SAM" id="MobiDB-lite"/>
    </source>
</evidence>
<dbReference type="AlphaFoldDB" id="L0AW47"/>
<feature type="compositionally biased region" description="Low complexity" evidence="1">
    <location>
        <begin position="63"/>
        <end position="72"/>
    </location>
</feature>
<dbReference type="VEuPathDB" id="PiroplasmaDB:BEWA_019700"/>
<dbReference type="eggNOG" id="ENOG502QXBJ">
    <property type="taxonomic scope" value="Eukaryota"/>
</dbReference>
<dbReference type="InterPro" id="IPR016024">
    <property type="entry name" value="ARM-type_fold"/>
</dbReference>